<keyword evidence="1" id="KW-0812">Transmembrane</keyword>
<sequence length="132" mass="14564">MSSLVLVCVCMHRLQSMRVCICHSSIGLSSETASSPPPDSSSPGQQCGGSLALLVLCVLLIMILWVKMGEDSLEELTRRLDVIIRKIGRMSSERLRVCMCVRESREIGDVLALSVLEYKDTRYCLRCGEVGV</sequence>
<dbReference type="EMBL" id="SOYY01000004">
    <property type="protein sequence ID" value="KAA0721927.1"/>
    <property type="molecule type" value="Genomic_DNA"/>
</dbReference>
<accession>A0A5A9PMD9</accession>
<evidence type="ECO:0000313" key="2">
    <source>
        <dbReference type="EMBL" id="KAA0721927.1"/>
    </source>
</evidence>
<feature type="transmembrane region" description="Helical" evidence="1">
    <location>
        <begin position="48"/>
        <end position="66"/>
    </location>
</feature>
<dbReference type="Proteomes" id="UP000324632">
    <property type="component" value="Chromosome 4"/>
</dbReference>
<organism evidence="2 3">
    <name type="scientific">Triplophysa tibetana</name>
    <dbReference type="NCBI Taxonomy" id="1572043"/>
    <lineage>
        <taxon>Eukaryota</taxon>
        <taxon>Metazoa</taxon>
        <taxon>Chordata</taxon>
        <taxon>Craniata</taxon>
        <taxon>Vertebrata</taxon>
        <taxon>Euteleostomi</taxon>
        <taxon>Actinopterygii</taxon>
        <taxon>Neopterygii</taxon>
        <taxon>Teleostei</taxon>
        <taxon>Ostariophysi</taxon>
        <taxon>Cypriniformes</taxon>
        <taxon>Nemacheilidae</taxon>
        <taxon>Triplophysa</taxon>
    </lineage>
</organism>
<name>A0A5A9PMD9_9TELE</name>
<evidence type="ECO:0000313" key="3">
    <source>
        <dbReference type="Proteomes" id="UP000324632"/>
    </source>
</evidence>
<reference evidence="2 3" key="1">
    <citation type="journal article" date="2019" name="Mol. Ecol. Resour.">
        <title>Chromosome-level genome assembly of Triplophysa tibetana, a fish adapted to the harsh high-altitude environment of the Tibetan Plateau.</title>
        <authorList>
            <person name="Yang X."/>
            <person name="Liu H."/>
            <person name="Ma Z."/>
            <person name="Zou Y."/>
            <person name="Zou M."/>
            <person name="Mao Y."/>
            <person name="Li X."/>
            <person name="Wang H."/>
            <person name="Chen T."/>
            <person name="Wang W."/>
            <person name="Yang R."/>
        </authorList>
    </citation>
    <scope>NUCLEOTIDE SEQUENCE [LARGE SCALE GENOMIC DNA]</scope>
    <source>
        <strain evidence="2">TTIB1903HZAU</strain>
        <tissue evidence="2">Muscle</tissue>
    </source>
</reference>
<proteinExistence type="predicted"/>
<dbReference type="AlphaFoldDB" id="A0A5A9PMD9"/>
<keyword evidence="1" id="KW-0472">Membrane</keyword>
<protein>
    <submittedName>
        <fullName evidence="2">Uncharacterized protein</fullName>
    </submittedName>
</protein>
<evidence type="ECO:0000256" key="1">
    <source>
        <dbReference type="SAM" id="Phobius"/>
    </source>
</evidence>
<keyword evidence="1" id="KW-1133">Transmembrane helix</keyword>
<gene>
    <name evidence="2" type="ORF">E1301_Tti012001</name>
</gene>
<comment type="caution">
    <text evidence="2">The sequence shown here is derived from an EMBL/GenBank/DDBJ whole genome shotgun (WGS) entry which is preliminary data.</text>
</comment>
<keyword evidence="3" id="KW-1185">Reference proteome</keyword>